<proteinExistence type="predicted"/>
<keyword evidence="1" id="KW-1185">Reference proteome</keyword>
<reference evidence="2" key="2">
    <citation type="submission" date="2023-11" db="UniProtKB">
        <authorList>
            <consortium name="WormBaseParasite"/>
        </authorList>
    </citation>
    <scope>IDENTIFICATION</scope>
</reference>
<accession>A0A183QLT0</accession>
<organism evidence="1 2">
    <name type="scientific">Schistosoma rodhaini</name>
    <dbReference type="NCBI Taxonomy" id="6188"/>
    <lineage>
        <taxon>Eukaryota</taxon>
        <taxon>Metazoa</taxon>
        <taxon>Spiralia</taxon>
        <taxon>Lophotrochozoa</taxon>
        <taxon>Platyhelminthes</taxon>
        <taxon>Trematoda</taxon>
        <taxon>Digenea</taxon>
        <taxon>Strigeidida</taxon>
        <taxon>Schistosomatoidea</taxon>
        <taxon>Schistosomatidae</taxon>
        <taxon>Schistosoma</taxon>
    </lineage>
</organism>
<dbReference type="AlphaFoldDB" id="A0A183QLT0"/>
<dbReference type="WBParaSite" id="SRDH1_21370.1">
    <property type="protein sequence ID" value="SRDH1_21370.1"/>
    <property type="gene ID" value="SRDH1_21370"/>
</dbReference>
<evidence type="ECO:0000313" key="2">
    <source>
        <dbReference type="WBParaSite" id="SRDH1_21370.1"/>
    </source>
</evidence>
<name>A0A183QLT0_9TREM</name>
<evidence type="ECO:0000313" key="1">
    <source>
        <dbReference type="Proteomes" id="UP000050792"/>
    </source>
</evidence>
<dbReference type="Proteomes" id="UP000050792">
    <property type="component" value="Unassembled WGS sequence"/>
</dbReference>
<protein>
    <submittedName>
        <fullName evidence="2">G-protein coupled receptors family 3 profile domain-containing protein</fullName>
    </submittedName>
</protein>
<sequence length="145" mass="16406">MTKTLSLILQPFSIIFIIIALIINHWNCGGLFTTCLRNYQIITIILILLIFLGLILLTISFILELVTICSESLDLNPTYFTIRFIILLCGLLSIISAILIYSLKLDRQFSRLICTIGIVFAVQVSLINIILSPCIHRNHSERIVS</sequence>
<reference evidence="1" key="1">
    <citation type="submission" date="2022-06" db="EMBL/GenBank/DDBJ databases">
        <authorList>
            <person name="Berger JAMES D."/>
            <person name="Berger JAMES D."/>
        </authorList>
    </citation>
    <scope>NUCLEOTIDE SEQUENCE [LARGE SCALE GENOMIC DNA]</scope>
</reference>